<keyword evidence="14" id="KW-0829">Tyrosine-protein kinase</keyword>
<accession>A0A1G7S275</accession>
<evidence type="ECO:0000256" key="5">
    <source>
        <dbReference type="ARBA" id="ARBA00022475"/>
    </source>
</evidence>
<dbReference type="Proteomes" id="UP000199495">
    <property type="component" value="Unassembled WGS sequence"/>
</dbReference>
<reference evidence="21 22" key="1">
    <citation type="submission" date="2016-10" db="EMBL/GenBank/DDBJ databases">
        <authorList>
            <person name="de Groot N.N."/>
        </authorList>
    </citation>
    <scope>NUCLEOTIDE SEQUENCE [LARGE SCALE GENOMIC DNA]</scope>
    <source>
        <strain evidence="21 22">CGMCC 1.10267</strain>
    </source>
</reference>
<dbReference type="InterPro" id="IPR032807">
    <property type="entry name" value="GNVR"/>
</dbReference>
<dbReference type="EMBL" id="FNCS01000001">
    <property type="protein sequence ID" value="SDG17136.1"/>
    <property type="molecule type" value="Genomic_DNA"/>
</dbReference>
<feature type="transmembrane region" description="Helical" evidence="17">
    <location>
        <begin position="20"/>
        <end position="40"/>
    </location>
</feature>
<evidence type="ECO:0000256" key="12">
    <source>
        <dbReference type="ARBA" id="ARBA00022989"/>
    </source>
</evidence>
<dbReference type="OrthoDB" id="230260at2"/>
<feature type="domain" description="Polysaccharide chain length determinant N-terminal" evidence="18">
    <location>
        <begin position="5"/>
        <end position="95"/>
    </location>
</feature>
<evidence type="ECO:0000256" key="2">
    <source>
        <dbReference type="ARBA" id="ARBA00007316"/>
    </source>
</evidence>
<evidence type="ECO:0000256" key="7">
    <source>
        <dbReference type="ARBA" id="ARBA00022679"/>
    </source>
</evidence>
<feature type="domain" description="Tyrosine-protein kinase G-rich" evidence="20">
    <location>
        <begin position="366"/>
        <end position="439"/>
    </location>
</feature>
<dbReference type="InterPro" id="IPR005702">
    <property type="entry name" value="Wzc-like_C"/>
</dbReference>
<dbReference type="InterPro" id="IPR003856">
    <property type="entry name" value="LPS_length_determ_N"/>
</dbReference>
<keyword evidence="13 17" id="KW-0472">Membrane</keyword>
<feature type="coiled-coil region" evidence="16">
    <location>
        <begin position="312"/>
        <end position="339"/>
    </location>
</feature>
<evidence type="ECO:0000259" key="18">
    <source>
        <dbReference type="Pfam" id="PF02706"/>
    </source>
</evidence>
<dbReference type="GO" id="GO:0005886">
    <property type="term" value="C:plasma membrane"/>
    <property type="evidence" value="ECO:0007669"/>
    <property type="project" value="UniProtKB-SubCell"/>
</dbReference>
<evidence type="ECO:0000256" key="17">
    <source>
        <dbReference type="SAM" id="Phobius"/>
    </source>
</evidence>
<evidence type="ECO:0000256" key="11">
    <source>
        <dbReference type="ARBA" id="ARBA00022840"/>
    </source>
</evidence>
<evidence type="ECO:0000259" key="19">
    <source>
        <dbReference type="Pfam" id="PF13614"/>
    </source>
</evidence>
<evidence type="ECO:0000256" key="3">
    <source>
        <dbReference type="ARBA" id="ARBA00008883"/>
    </source>
</evidence>
<dbReference type="CDD" id="cd05387">
    <property type="entry name" value="BY-kinase"/>
    <property type="match status" value="1"/>
</dbReference>
<dbReference type="PANTHER" id="PTHR32309:SF13">
    <property type="entry name" value="FERRIC ENTEROBACTIN TRANSPORT PROTEIN FEPE"/>
    <property type="match status" value="1"/>
</dbReference>
<evidence type="ECO:0000256" key="4">
    <source>
        <dbReference type="ARBA" id="ARBA00011903"/>
    </source>
</evidence>
<evidence type="ECO:0000256" key="10">
    <source>
        <dbReference type="ARBA" id="ARBA00022777"/>
    </source>
</evidence>
<evidence type="ECO:0000313" key="22">
    <source>
        <dbReference type="Proteomes" id="UP000199495"/>
    </source>
</evidence>
<dbReference type="RefSeq" id="WP_090590100.1">
    <property type="nucleotide sequence ID" value="NZ_FNCS01000001.1"/>
</dbReference>
<evidence type="ECO:0000256" key="6">
    <source>
        <dbReference type="ARBA" id="ARBA00022519"/>
    </source>
</evidence>
<keyword evidence="10" id="KW-0418">Kinase</keyword>
<dbReference type="InterPro" id="IPR050445">
    <property type="entry name" value="Bact_polysacc_biosynth/exp"/>
</dbReference>
<dbReference type="InterPro" id="IPR025669">
    <property type="entry name" value="AAA_dom"/>
</dbReference>
<keyword evidence="11" id="KW-0067">ATP-binding</keyword>
<evidence type="ECO:0000256" key="15">
    <source>
        <dbReference type="ARBA" id="ARBA00051245"/>
    </source>
</evidence>
<evidence type="ECO:0000256" key="16">
    <source>
        <dbReference type="SAM" id="Coils"/>
    </source>
</evidence>
<dbReference type="InterPro" id="IPR027417">
    <property type="entry name" value="P-loop_NTPase"/>
</dbReference>
<evidence type="ECO:0000256" key="13">
    <source>
        <dbReference type="ARBA" id="ARBA00023136"/>
    </source>
</evidence>
<proteinExistence type="inferred from homology"/>
<evidence type="ECO:0000313" key="21">
    <source>
        <dbReference type="EMBL" id="SDG17136.1"/>
    </source>
</evidence>
<dbReference type="SUPFAM" id="SSF52540">
    <property type="entry name" value="P-loop containing nucleoside triphosphate hydrolases"/>
    <property type="match status" value="1"/>
</dbReference>
<dbReference type="GO" id="GO:0004713">
    <property type="term" value="F:protein tyrosine kinase activity"/>
    <property type="evidence" value="ECO:0007669"/>
    <property type="project" value="TreeGrafter"/>
</dbReference>
<sequence>MHNGEFDIRTALGTIRRQSWLILLVFVVTVGLAAVVALSLEPSYRATAVVMVDTAEKNLLDPTTPTVSAAADNSRMESEVAIVRSETNVDAVLQEAALLDDPDFFPREGLRRQIMILLGLAEPSQYTIVERQQDAARILRNSTSVQRQGLTYLLNISVNAPAPEKAAMIANTFAEVYIRNQVESKINRVMAGRDILFERVEDAREGLIDSEQAFSDFVLTSATTVAEATGRTDIEQLRLVLEASISERDRLTEQLELVQASLAASDWTVVADTLQSQSLIELRDRQAELEAELEANAQGSSPQAVQLRAELLALTEQLRTQANSELEILRQQIADQRARESDTQLQLRSSILTTNLPPEVLANMYELQQNAEIARTQYEQMLTRLRDIEAQAFLQVADSRVMSAAVPPSSSSFPNVPFIIFAAGLGGLVLGTGLAFGREHFIGSIVSADHLAAVTGTPVIATVPQRNSPGKAPDGSKRHSLSAIIVQDPYSSFAEAIRRIRVSIDQSTRQLRREPHSADVLLVSSANAQEGKTTMAVSLARAYAISGKSTLLIDADLRWPNVHKELGVPPSPALSHYLLSGKRNGFDQIMIADKLSPAKIIVGSDPAQREARAPISSEMLSNLIDSAITRFDVVIVDTPPVGALVDALYLAQYADTVLMIVKHGRTRQREIRAALHEIEPATKETASIFCALNGQPISRANNKRRFKNYYLD</sequence>
<keyword evidence="7" id="KW-0808">Transferase</keyword>
<evidence type="ECO:0000256" key="8">
    <source>
        <dbReference type="ARBA" id="ARBA00022692"/>
    </source>
</evidence>
<feature type="coiled-coil region" evidence="16">
    <location>
        <begin position="234"/>
        <end position="261"/>
    </location>
</feature>
<comment type="subcellular location">
    <subcellularLocation>
        <location evidence="1">Cell inner membrane</location>
        <topology evidence="1">Multi-pass membrane protein</topology>
    </subcellularLocation>
</comment>
<keyword evidence="22" id="KW-1185">Reference proteome</keyword>
<name>A0A1G7S275_9HYPH</name>
<gene>
    <name evidence="21" type="ORF">SAMN04487974_101262</name>
</gene>
<feature type="domain" description="AAA" evidence="19">
    <location>
        <begin position="531"/>
        <end position="679"/>
    </location>
</feature>
<keyword evidence="6" id="KW-0997">Cell inner membrane</keyword>
<keyword evidence="9" id="KW-0547">Nucleotide-binding</keyword>
<dbReference type="Pfam" id="PF13614">
    <property type="entry name" value="AAA_31"/>
    <property type="match status" value="1"/>
</dbReference>
<evidence type="ECO:0000259" key="20">
    <source>
        <dbReference type="Pfam" id="PF13807"/>
    </source>
</evidence>
<keyword evidence="5" id="KW-1003">Cell membrane</keyword>
<keyword evidence="16" id="KW-0175">Coiled coil</keyword>
<comment type="similarity">
    <text evidence="3">Belongs to the etk/wzc family.</text>
</comment>
<evidence type="ECO:0000256" key="14">
    <source>
        <dbReference type="ARBA" id="ARBA00023137"/>
    </source>
</evidence>
<dbReference type="Pfam" id="PF13807">
    <property type="entry name" value="GNVR"/>
    <property type="match status" value="1"/>
</dbReference>
<keyword evidence="8 17" id="KW-0812">Transmembrane</keyword>
<dbReference type="EC" id="2.7.10.2" evidence="4"/>
<evidence type="ECO:0000256" key="9">
    <source>
        <dbReference type="ARBA" id="ARBA00022741"/>
    </source>
</evidence>
<dbReference type="AlphaFoldDB" id="A0A1G7S275"/>
<dbReference type="Pfam" id="PF02706">
    <property type="entry name" value="Wzz"/>
    <property type="match status" value="1"/>
</dbReference>
<dbReference type="Gene3D" id="3.40.50.300">
    <property type="entry name" value="P-loop containing nucleotide triphosphate hydrolases"/>
    <property type="match status" value="1"/>
</dbReference>
<comment type="similarity">
    <text evidence="2">Belongs to the CpsD/CapB family.</text>
</comment>
<protein>
    <recommendedName>
        <fullName evidence="4">non-specific protein-tyrosine kinase</fullName>
        <ecNumber evidence="4">2.7.10.2</ecNumber>
    </recommendedName>
</protein>
<dbReference type="STRING" id="440168.SAMN04487974_101262"/>
<keyword evidence="12 17" id="KW-1133">Transmembrane helix</keyword>
<dbReference type="PANTHER" id="PTHR32309">
    <property type="entry name" value="TYROSINE-PROTEIN KINASE"/>
    <property type="match status" value="1"/>
</dbReference>
<organism evidence="21 22">
    <name type="scientific">Pelagibacterium luteolum</name>
    <dbReference type="NCBI Taxonomy" id="440168"/>
    <lineage>
        <taxon>Bacteria</taxon>
        <taxon>Pseudomonadati</taxon>
        <taxon>Pseudomonadota</taxon>
        <taxon>Alphaproteobacteria</taxon>
        <taxon>Hyphomicrobiales</taxon>
        <taxon>Devosiaceae</taxon>
        <taxon>Pelagibacterium</taxon>
    </lineage>
</organism>
<evidence type="ECO:0000256" key="1">
    <source>
        <dbReference type="ARBA" id="ARBA00004429"/>
    </source>
</evidence>
<comment type="catalytic activity">
    <reaction evidence="15">
        <text>L-tyrosyl-[protein] + ATP = O-phospho-L-tyrosyl-[protein] + ADP + H(+)</text>
        <dbReference type="Rhea" id="RHEA:10596"/>
        <dbReference type="Rhea" id="RHEA-COMP:10136"/>
        <dbReference type="Rhea" id="RHEA-COMP:20101"/>
        <dbReference type="ChEBI" id="CHEBI:15378"/>
        <dbReference type="ChEBI" id="CHEBI:30616"/>
        <dbReference type="ChEBI" id="CHEBI:46858"/>
        <dbReference type="ChEBI" id="CHEBI:61978"/>
        <dbReference type="ChEBI" id="CHEBI:456216"/>
        <dbReference type="EC" id="2.7.10.2"/>
    </reaction>
</comment>